<proteinExistence type="predicted"/>
<dbReference type="AlphaFoldDB" id="A0A9P5VIM8"/>
<protein>
    <submittedName>
        <fullName evidence="1">Uncharacterized protein</fullName>
    </submittedName>
</protein>
<dbReference type="EMBL" id="JAAAUY010000853">
    <property type="protein sequence ID" value="KAF9325917.1"/>
    <property type="molecule type" value="Genomic_DNA"/>
</dbReference>
<evidence type="ECO:0000313" key="1">
    <source>
        <dbReference type="EMBL" id="KAF9325917.1"/>
    </source>
</evidence>
<keyword evidence="2" id="KW-1185">Reference proteome</keyword>
<dbReference type="PANTHER" id="PTHR32212">
    <property type="entry name" value="CYCLIN-LIKE F-BOX"/>
    <property type="match status" value="1"/>
</dbReference>
<dbReference type="Proteomes" id="UP000696485">
    <property type="component" value="Unassembled WGS sequence"/>
</dbReference>
<evidence type="ECO:0000313" key="2">
    <source>
        <dbReference type="Proteomes" id="UP000696485"/>
    </source>
</evidence>
<organism evidence="1 2">
    <name type="scientific">Podila minutissima</name>
    <dbReference type="NCBI Taxonomy" id="64525"/>
    <lineage>
        <taxon>Eukaryota</taxon>
        <taxon>Fungi</taxon>
        <taxon>Fungi incertae sedis</taxon>
        <taxon>Mucoromycota</taxon>
        <taxon>Mortierellomycotina</taxon>
        <taxon>Mortierellomycetes</taxon>
        <taxon>Mortierellales</taxon>
        <taxon>Mortierellaceae</taxon>
        <taxon>Podila</taxon>
    </lineage>
</organism>
<dbReference type="PANTHER" id="PTHR32212:SF234">
    <property type="entry name" value="F-BOX_LRR-REPEAT PROTEIN 13-LIKE"/>
    <property type="match status" value="1"/>
</dbReference>
<gene>
    <name evidence="1" type="ORF">BG006_010623</name>
</gene>
<dbReference type="Gene3D" id="3.80.10.10">
    <property type="entry name" value="Ribonuclease Inhibitor"/>
    <property type="match status" value="1"/>
</dbReference>
<reference evidence="1" key="1">
    <citation type="journal article" date="2020" name="Fungal Divers.">
        <title>Resolving the Mortierellaceae phylogeny through synthesis of multi-gene phylogenetics and phylogenomics.</title>
        <authorList>
            <person name="Vandepol N."/>
            <person name="Liber J."/>
            <person name="Desiro A."/>
            <person name="Na H."/>
            <person name="Kennedy M."/>
            <person name="Barry K."/>
            <person name="Grigoriev I.V."/>
            <person name="Miller A.N."/>
            <person name="O'Donnell K."/>
            <person name="Stajich J.E."/>
            <person name="Bonito G."/>
        </authorList>
    </citation>
    <scope>NUCLEOTIDE SEQUENCE</scope>
    <source>
        <strain evidence="1">NVP1</strain>
    </source>
</reference>
<name>A0A9P5VIM8_9FUNG</name>
<accession>A0A9P5VIM8</accession>
<dbReference type="SUPFAM" id="SSF52047">
    <property type="entry name" value="RNI-like"/>
    <property type="match status" value="1"/>
</dbReference>
<comment type="caution">
    <text evidence="1">The sequence shown here is derived from an EMBL/GenBank/DDBJ whole genome shotgun (WGS) entry which is preliminary data.</text>
</comment>
<sequence length="848" mass="95639">MVIECLNDDLKTLNTLLRVNTFFFKAAVPLVYGNPLKLWCDENYKAKPHPNLAVLNSTREKLAVLLLASVIHSQRTVVQPGMFKVAEFLEKHDVLIALTPLAQDVVHGAMPTTIDYSKYLAEEQDWRFTKHISYMRLPLFYCRLNKLLLICSHESLETICLDHFHSHRFLPMTDKFPSLKTLQLTRQGAYTQGWADDIVTFINAHHTAFPRKKRLRIEFTDDCDMGLVDWDPSAGSPEAMLERARRMNKGKLRIAFYRAIGDPSEMTATHCPGFYGMVGSIGVDSLIKFTDRDSYRLLYGEGSQQVVFWQRCINLKILEVSVRDPGTFSWALEKSADGGSRRHSGNYLRNLKRLSICMDASLLVVDNAVVAFGQSLEYLKVSGHMPPQEISPETLFNPQLVKNVRVGNWNVPFLRSLNLDVDTDSQIFLGRFDQCPCLEALSLRIRSVSKMVVPIPPMEFTDPVCLAPVWKMPRLRSLRLYCKAALMFDFDSLDNMPALEVLVMVSAGDDQPIPDPYLQPLSLHRSHQRSPKTIEGSLKTAEGAPSLEASKWKDHWNLPRLKTVHLEGPPSWVFCFQWLKSCPSLESIRLTTREGFQRLPLSTLSMNASKVPVGTLTRLQSKKTDLENVDDSGFEQGLAPLVDSKLQRITLQGPWVMSEHDLSKVLNVYAPNLVSLKMDLIHAVSPQQQTSRHGVQFLKVIANSIGSGGRPGQSGTGMKGASISPLRVRSGSKLRYICSAYNIDNVSRKDIRDMGLAYVPKDTLREYQKRGALWEGQSLPNECLLIVVECLSDDLETLHTLLFVNKLFFNVAVILIYNNRFITGPKLAVIRRQKLPLSSLLLSIPSTV</sequence>
<dbReference type="InterPro" id="IPR032675">
    <property type="entry name" value="LRR_dom_sf"/>
</dbReference>